<name>A0A8J2VM34_9BACL</name>
<dbReference type="GO" id="GO:0003700">
    <property type="term" value="F:DNA-binding transcription factor activity"/>
    <property type="evidence" value="ECO:0007669"/>
    <property type="project" value="InterPro"/>
</dbReference>
<dbReference type="EMBL" id="BMIR01000001">
    <property type="protein sequence ID" value="GGE28124.1"/>
    <property type="molecule type" value="Genomic_DNA"/>
</dbReference>
<accession>A0A8J2VM34</accession>
<reference evidence="6" key="1">
    <citation type="journal article" date="2014" name="Int. J. Syst. Evol. Microbiol.">
        <title>Complete genome sequence of Corynebacterium casei LMG S-19264T (=DSM 44701T), isolated from a smear-ripened cheese.</title>
        <authorList>
            <consortium name="US DOE Joint Genome Institute (JGI-PGF)"/>
            <person name="Walter F."/>
            <person name="Albersmeier A."/>
            <person name="Kalinowski J."/>
            <person name="Ruckert C."/>
        </authorList>
    </citation>
    <scope>NUCLEOTIDE SEQUENCE</scope>
    <source>
        <strain evidence="6">CGMCC 1.15371</strain>
    </source>
</reference>
<dbReference type="GO" id="GO:0003677">
    <property type="term" value="F:DNA binding"/>
    <property type="evidence" value="ECO:0007669"/>
    <property type="project" value="UniProtKB-KW"/>
</dbReference>
<gene>
    <name evidence="6" type="ORF">GCM10011391_03310</name>
</gene>
<dbReference type="PROSITE" id="PS51464">
    <property type="entry name" value="SIS"/>
    <property type="match status" value="1"/>
</dbReference>
<dbReference type="Gene3D" id="1.10.10.10">
    <property type="entry name" value="Winged helix-like DNA-binding domain superfamily/Winged helix DNA-binding domain"/>
    <property type="match status" value="1"/>
</dbReference>
<evidence type="ECO:0000256" key="1">
    <source>
        <dbReference type="ARBA" id="ARBA00023015"/>
    </source>
</evidence>
<dbReference type="InterPro" id="IPR009057">
    <property type="entry name" value="Homeodomain-like_sf"/>
</dbReference>
<evidence type="ECO:0000313" key="7">
    <source>
        <dbReference type="Proteomes" id="UP000628775"/>
    </source>
</evidence>
<dbReference type="GO" id="GO:0097367">
    <property type="term" value="F:carbohydrate derivative binding"/>
    <property type="evidence" value="ECO:0007669"/>
    <property type="project" value="InterPro"/>
</dbReference>
<dbReference type="InterPro" id="IPR036388">
    <property type="entry name" value="WH-like_DNA-bd_sf"/>
</dbReference>
<dbReference type="Pfam" id="PF01418">
    <property type="entry name" value="HTH_6"/>
    <property type="match status" value="1"/>
</dbReference>
<dbReference type="Pfam" id="PF01380">
    <property type="entry name" value="SIS"/>
    <property type="match status" value="1"/>
</dbReference>
<dbReference type="SUPFAM" id="SSF46689">
    <property type="entry name" value="Homeodomain-like"/>
    <property type="match status" value="1"/>
</dbReference>
<dbReference type="Gene3D" id="3.40.50.10490">
    <property type="entry name" value="Glucose-6-phosphate isomerase like protein, domain 1"/>
    <property type="match status" value="1"/>
</dbReference>
<feature type="domain" description="SIS" evidence="5">
    <location>
        <begin position="125"/>
        <end position="265"/>
    </location>
</feature>
<evidence type="ECO:0000259" key="5">
    <source>
        <dbReference type="PROSITE" id="PS51464"/>
    </source>
</evidence>
<dbReference type="SUPFAM" id="SSF53697">
    <property type="entry name" value="SIS domain"/>
    <property type="match status" value="1"/>
</dbReference>
<dbReference type="PANTHER" id="PTHR30514">
    <property type="entry name" value="GLUCOKINASE"/>
    <property type="match status" value="1"/>
</dbReference>
<comment type="caution">
    <text evidence="6">The sequence shown here is derived from an EMBL/GenBank/DDBJ whole genome shotgun (WGS) entry which is preliminary data.</text>
</comment>
<dbReference type="InterPro" id="IPR000281">
    <property type="entry name" value="HTH_RpiR"/>
</dbReference>
<keyword evidence="2" id="KW-0238">DNA-binding</keyword>
<evidence type="ECO:0000256" key="3">
    <source>
        <dbReference type="ARBA" id="ARBA00023163"/>
    </source>
</evidence>
<keyword evidence="7" id="KW-1185">Reference proteome</keyword>
<dbReference type="InterPro" id="IPR001347">
    <property type="entry name" value="SIS_dom"/>
</dbReference>
<feature type="domain" description="HTH rpiR-type" evidence="4">
    <location>
        <begin position="5"/>
        <end position="81"/>
    </location>
</feature>
<organism evidence="6 7">
    <name type="scientific">Pullulanibacillus camelliae</name>
    <dbReference type="NCBI Taxonomy" id="1707096"/>
    <lineage>
        <taxon>Bacteria</taxon>
        <taxon>Bacillati</taxon>
        <taxon>Bacillota</taxon>
        <taxon>Bacilli</taxon>
        <taxon>Bacillales</taxon>
        <taxon>Sporolactobacillaceae</taxon>
        <taxon>Pullulanibacillus</taxon>
    </lineage>
</organism>
<dbReference type="InterPro" id="IPR035472">
    <property type="entry name" value="RpiR-like_SIS"/>
</dbReference>
<reference evidence="6" key="2">
    <citation type="submission" date="2020-09" db="EMBL/GenBank/DDBJ databases">
        <authorList>
            <person name="Sun Q."/>
            <person name="Zhou Y."/>
        </authorList>
    </citation>
    <scope>NUCLEOTIDE SEQUENCE</scope>
    <source>
        <strain evidence="6">CGMCC 1.15371</strain>
    </source>
</reference>
<sequence length="283" mass="31238">MEQHEGAIIRLKAIVSQLSKKEQLAATYILTQPDDVVRQSITELADAIGVAESTIFRLCKRIGFKGYQGFKIALARDVVKPIENIYQEINEEDPAATLMTKVFHAHVQGLQDTLHLYDDYLLETAMTRMAAADRIQFYGTGGSAVIAHDAVHKLIRTGLQCQAFEDSHMQVMAATMLGPDSVAFGISHSGSNKDILQALETAKSQGAYIIALTQHARSPITKIADLVLQTNSTETLYRSEALTSRLIQLAVIDVLYVGIAMKRKEKTLEGLEKIREAIALKRV</sequence>
<dbReference type="InterPro" id="IPR046348">
    <property type="entry name" value="SIS_dom_sf"/>
</dbReference>
<dbReference type="RefSeq" id="WP_229672185.1">
    <property type="nucleotide sequence ID" value="NZ_BMIR01000001.1"/>
</dbReference>
<evidence type="ECO:0000259" key="4">
    <source>
        <dbReference type="PROSITE" id="PS51071"/>
    </source>
</evidence>
<evidence type="ECO:0000313" key="6">
    <source>
        <dbReference type="EMBL" id="GGE28124.1"/>
    </source>
</evidence>
<dbReference type="GO" id="GO:1901135">
    <property type="term" value="P:carbohydrate derivative metabolic process"/>
    <property type="evidence" value="ECO:0007669"/>
    <property type="project" value="InterPro"/>
</dbReference>
<keyword evidence="1" id="KW-0805">Transcription regulation</keyword>
<protein>
    <submittedName>
        <fullName evidence="6">RpiR family transcriptional regulator</fullName>
    </submittedName>
</protein>
<evidence type="ECO:0000256" key="2">
    <source>
        <dbReference type="ARBA" id="ARBA00023125"/>
    </source>
</evidence>
<keyword evidence="3" id="KW-0804">Transcription</keyword>
<dbReference type="InterPro" id="IPR047640">
    <property type="entry name" value="RpiR-like"/>
</dbReference>
<dbReference type="PANTHER" id="PTHR30514:SF10">
    <property type="entry name" value="MURR_RPIR FAMILY TRANSCRIPTIONAL REGULATOR"/>
    <property type="match status" value="1"/>
</dbReference>
<proteinExistence type="predicted"/>
<dbReference type="PROSITE" id="PS51071">
    <property type="entry name" value="HTH_RPIR"/>
    <property type="match status" value="1"/>
</dbReference>
<dbReference type="Proteomes" id="UP000628775">
    <property type="component" value="Unassembled WGS sequence"/>
</dbReference>
<dbReference type="CDD" id="cd05013">
    <property type="entry name" value="SIS_RpiR"/>
    <property type="match status" value="1"/>
</dbReference>
<dbReference type="AlphaFoldDB" id="A0A8J2VM34"/>